<evidence type="ECO:0000313" key="2">
    <source>
        <dbReference type="Proteomes" id="UP000683925"/>
    </source>
</evidence>
<comment type="caution">
    <text evidence="1">The sequence shown here is derived from an EMBL/GenBank/DDBJ whole genome shotgun (WGS) entry which is preliminary data.</text>
</comment>
<accession>A0A8S1TYV0</accession>
<gene>
    <name evidence="1" type="ORF">POCTA_138.1.T0330325</name>
</gene>
<dbReference type="OrthoDB" id="323118at2759"/>
<keyword evidence="2" id="KW-1185">Reference proteome</keyword>
<protein>
    <submittedName>
        <fullName evidence="1">Uncharacterized protein</fullName>
    </submittedName>
</protein>
<evidence type="ECO:0000313" key="1">
    <source>
        <dbReference type="EMBL" id="CAD8157458.1"/>
    </source>
</evidence>
<dbReference type="AlphaFoldDB" id="A0A8S1TYV0"/>
<dbReference type="Proteomes" id="UP000683925">
    <property type="component" value="Unassembled WGS sequence"/>
</dbReference>
<reference evidence="1" key="1">
    <citation type="submission" date="2021-01" db="EMBL/GenBank/DDBJ databases">
        <authorList>
            <consortium name="Genoscope - CEA"/>
            <person name="William W."/>
        </authorList>
    </citation>
    <scope>NUCLEOTIDE SEQUENCE</scope>
</reference>
<organism evidence="1 2">
    <name type="scientific">Paramecium octaurelia</name>
    <dbReference type="NCBI Taxonomy" id="43137"/>
    <lineage>
        <taxon>Eukaryota</taxon>
        <taxon>Sar</taxon>
        <taxon>Alveolata</taxon>
        <taxon>Ciliophora</taxon>
        <taxon>Intramacronucleata</taxon>
        <taxon>Oligohymenophorea</taxon>
        <taxon>Peniculida</taxon>
        <taxon>Parameciidae</taxon>
        <taxon>Paramecium</taxon>
    </lineage>
</organism>
<sequence>MNNRNDQAVIQLHQFQNNQLSQIDRKKLETCFKEWEIFLIFKDFLINEQYQNIPYTFGSYLNSK</sequence>
<proteinExistence type="predicted"/>
<dbReference type="EMBL" id="CAJJDP010000033">
    <property type="protein sequence ID" value="CAD8157458.1"/>
    <property type="molecule type" value="Genomic_DNA"/>
</dbReference>
<name>A0A8S1TYV0_PAROT</name>